<dbReference type="PANTHER" id="PTHR36726">
    <property type="entry name" value="CLAVATA3/ESR (CLE)-RELATED PROTEIN 45"/>
    <property type="match status" value="1"/>
</dbReference>
<evidence type="ECO:0000313" key="2">
    <source>
        <dbReference type="EMBL" id="KAH1074551.1"/>
    </source>
</evidence>
<evidence type="ECO:0000313" key="3">
    <source>
        <dbReference type="Proteomes" id="UP000828251"/>
    </source>
</evidence>
<organism evidence="2 3">
    <name type="scientific">Gossypium stocksii</name>
    <dbReference type="NCBI Taxonomy" id="47602"/>
    <lineage>
        <taxon>Eukaryota</taxon>
        <taxon>Viridiplantae</taxon>
        <taxon>Streptophyta</taxon>
        <taxon>Embryophyta</taxon>
        <taxon>Tracheophyta</taxon>
        <taxon>Spermatophyta</taxon>
        <taxon>Magnoliopsida</taxon>
        <taxon>eudicotyledons</taxon>
        <taxon>Gunneridae</taxon>
        <taxon>Pentapetalae</taxon>
        <taxon>rosids</taxon>
        <taxon>malvids</taxon>
        <taxon>Malvales</taxon>
        <taxon>Malvaceae</taxon>
        <taxon>Malvoideae</taxon>
        <taxon>Gossypium</taxon>
    </lineage>
</organism>
<name>A0A9D3ZZ18_9ROSI</name>
<dbReference type="PANTHER" id="PTHR36726:SF5">
    <property type="entry name" value="CLAVATA3_ESR (CLE) GENE FAMILY MEMBER MTCLE11"/>
    <property type="match status" value="1"/>
</dbReference>
<dbReference type="EMBL" id="JAIQCV010000008">
    <property type="protein sequence ID" value="KAH1074551.1"/>
    <property type="molecule type" value="Genomic_DNA"/>
</dbReference>
<sequence>MKQPRTYAEHNSRQGASSCQHGRMMWQVGRDLVFVGKKRTLAGCWRKSNNPIDTSCLLSLVQHFKENHAMGFSVNTRGFILVSCIALLVFQTQIVSAMRGIDLALKWDKGLSPLVENSRILGAVGSVDSLQTPPSLAPAPSIMFDPNRSNKRSVKKGSDPIHNRC</sequence>
<accession>A0A9D3ZZ18</accession>
<evidence type="ECO:0000256" key="1">
    <source>
        <dbReference type="SAM" id="MobiDB-lite"/>
    </source>
</evidence>
<feature type="compositionally biased region" description="Basic and acidic residues" evidence="1">
    <location>
        <begin position="156"/>
        <end position="165"/>
    </location>
</feature>
<dbReference type="Proteomes" id="UP000828251">
    <property type="component" value="Unassembled WGS sequence"/>
</dbReference>
<feature type="region of interest" description="Disordered" evidence="1">
    <location>
        <begin position="137"/>
        <end position="165"/>
    </location>
</feature>
<dbReference type="InterPro" id="IPR038821">
    <property type="entry name" value="CLE45-like"/>
</dbReference>
<reference evidence="2 3" key="1">
    <citation type="journal article" date="2021" name="Plant Biotechnol. J.">
        <title>Multi-omics assisted identification of the key and species-specific regulatory components of drought-tolerant mechanisms in Gossypium stocksii.</title>
        <authorList>
            <person name="Yu D."/>
            <person name="Ke L."/>
            <person name="Zhang D."/>
            <person name="Wu Y."/>
            <person name="Sun Y."/>
            <person name="Mei J."/>
            <person name="Sun J."/>
            <person name="Sun Y."/>
        </authorList>
    </citation>
    <scope>NUCLEOTIDE SEQUENCE [LARGE SCALE GENOMIC DNA]</scope>
    <source>
        <strain evidence="3">cv. E1</strain>
        <tissue evidence="2">Leaf</tissue>
    </source>
</reference>
<keyword evidence="3" id="KW-1185">Reference proteome</keyword>
<proteinExistence type="predicted"/>
<protein>
    <submittedName>
        <fullName evidence="2">Uncharacterized protein</fullName>
    </submittedName>
</protein>
<comment type="caution">
    <text evidence="2">The sequence shown here is derived from an EMBL/GenBank/DDBJ whole genome shotgun (WGS) entry which is preliminary data.</text>
</comment>
<dbReference type="AlphaFoldDB" id="A0A9D3ZZ18"/>
<gene>
    <name evidence="2" type="ORF">J1N35_026879</name>
</gene>
<dbReference type="OrthoDB" id="1702020at2759"/>